<dbReference type="Gene3D" id="3.40.50.300">
    <property type="entry name" value="P-loop containing nucleotide triphosphate hydrolases"/>
    <property type="match status" value="2"/>
</dbReference>
<evidence type="ECO:0008006" key="9">
    <source>
        <dbReference type="Google" id="ProtNLM"/>
    </source>
</evidence>
<dbReference type="InterPro" id="IPR014001">
    <property type="entry name" value="Helicase_ATP-bd"/>
</dbReference>
<evidence type="ECO:0000256" key="4">
    <source>
        <dbReference type="ARBA" id="ARBA00022840"/>
    </source>
</evidence>
<proteinExistence type="predicted"/>
<protein>
    <recommendedName>
        <fullName evidence="9">Helicase ATP-binding domain-containing protein</fullName>
    </recommendedName>
</protein>
<dbReference type="Gene3D" id="1.10.3380.30">
    <property type="match status" value="1"/>
</dbReference>
<sequence length="786" mass="91902">MVVFCIGEYNGENINEFNNYPYPLSDFQKYGIEGIIKGNNVLVTAHTSSGKTTIAMAGIQHFINKGKKVIYTSPIKALSNQKFHELSNKYPNISFGLLTGDIKHCYCADTIICTTEILLNKLRNKDIESANILPLDIEKEVGCIIFDEVHYINDEDRGKIWEESLLLLPKNIQIIMLSATLDKPEIFGNWIEKIHPERKVWLIPTDKRIVPLTHYLFITCNNGRIKLIKNEEISKKVKKQVNTLTEIKSSDGKFNESEFHNIKKTIDLIQNDKMAPTFAINKCVEYLNQNDMLPAIFFVFSKKKIELFAKKMNVVVLEDDSKVRYLVKNECESILKNKFQNYKEYTQLPEYEFLISLLEKGVGIHHAGLLPVFRELIEILFEKGYIKVLFATETLAVGINFAIKTCVFTSIEKHDGKECRYLLPHEYNQISGRSGRRNIDTKGNVIHLVNLYRKIELNEFKKMLEGNPQKLISKFKLSVQSVLFETENLAEKSMICYEIDKELEKILFDINTLEQKIMQIPQKSKELADYENLELEMKKSKNKNKQKELKYQMELIKKQKGRHLDEEIQKQQEYLYLKCDICDLKKEYEFIENYNSRIYNNMRSMLSDFINSPKNKLTIFFKEVPCLVFSDLIYENIFDNLTKIQIIQLLSCFTQIKVSDDIKTIIPPKFLNIIQQKTEFWKIKEFDYGVNTGEYYEIHFDLINEIEYWATNCNDEISCNQFLLKIQTEKNIYNGDFVKAVLKINNCIEEIKNCCEFIGNLMVLEKINDIPNMLLKHIVNNQSLYI</sequence>
<keyword evidence="1" id="KW-0547">Nucleotide-binding</keyword>
<evidence type="ECO:0000259" key="6">
    <source>
        <dbReference type="PROSITE" id="PS51192"/>
    </source>
</evidence>
<feature type="domain" description="Helicase ATP-binding" evidence="6">
    <location>
        <begin position="32"/>
        <end position="199"/>
    </location>
</feature>
<keyword evidence="4" id="KW-0067">ATP-binding</keyword>
<dbReference type="PROSITE" id="PS51192">
    <property type="entry name" value="HELICASE_ATP_BIND_1"/>
    <property type="match status" value="1"/>
</dbReference>
<dbReference type="PANTHER" id="PTHR12131:SF1">
    <property type="entry name" value="ATP-DEPENDENT RNA HELICASE SUPV3L1, MITOCHONDRIAL-RELATED"/>
    <property type="match status" value="1"/>
</dbReference>
<dbReference type="Pfam" id="PF08148">
    <property type="entry name" value="DSHCT"/>
    <property type="match status" value="1"/>
</dbReference>
<dbReference type="Pfam" id="PF00270">
    <property type="entry name" value="DEAD"/>
    <property type="match status" value="1"/>
</dbReference>
<keyword evidence="3" id="KW-0347">Helicase</keyword>
<dbReference type="GO" id="GO:0005524">
    <property type="term" value="F:ATP binding"/>
    <property type="evidence" value="ECO:0007669"/>
    <property type="project" value="UniProtKB-KW"/>
</dbReference>
<dbReference type="SUPFAM" id="SSF52540">
    <property type="entry name" value="P-loop containing nucleoside triphosphate hydrolases"/>
    <property type="match status" value="1"/>
</dbReference>
<dbReference type="InterPro" id="IPR027417">
    <property type="entry name" value="P-loop_NTPase"/>
</dbReference>
<name>A0A6C0H6S0_9ZZZZ</name>
<dbReference type="AlphaFoldDB" id="A0A6C0H6S0"/>
<dbReference type="InterPro" id="IPR011545">
    <property type="entry name" value="DEAD/DEAH_box_helicase_dom"/>
</dbReference>
<dbReference type="GO" id="GO:0004386">
    <property type="term" value="F:helicase activity"/>
    <property type="evidence" value="ECO:0007669"/>
    <property type="project" value="UniProtKB-KW"/>
</dbReference>
<reference evidence="8" key="1">
    <citation type="journal article" date="2020" name="Nature">
        <title>Giant virus diversity and host interactions through global metagenomics.</title>
        <authorList>
            <person name="Schulz F."/>
            <person name="Roux S."/>
            <person name="Paez-Espino D."/>
            <person name="Jungbluth S."/>
            <person name="Walsh D.A."/>
            <person name="Denef V.J."/>
            <person name="McMahon K.D."/>
            <person name="Konstantinidis K.T."/>
            <person name="Eloe-Fadrosh E.A."/>
            <person name="Kyrpides N.C."/>
            <person name="Woyke T."/>
        </authorList>
    </citation>
    <scope>NUCLEOTIDE SEQUENCE</scope>
    <source>
        <strain evidence="8">GVMAG-M-3300023179-71</strain>
    </source>
</reference>
<feature type="domain" description="Helicase C-terminal" evidence="7">
    <location>
        <begin position="322"/>
        <end position="483"/>
    </location>
</feature>
<dbReference type="EMBL" id="MN739888">
    <property type="protein sequence ID" value="QHT76070.1"/>
    <property type="molecule type" value="Genomic_DNA"/>
</dbReference>
<dbReference type="SMART" id="SM00487">
    <property type="entry name" value="DEXDc"/>
    <property type="match status" value="1"/>
</dbReference>
<dbReference type="PROSITE" id="PS51194">
    <property type="entry name" value="HELICASE_CTER"/>
    <property type="match status" value="1"/>
</dbReference>
<dbReference type="GO" id="GO:0016787">
    <property type="term" value="F:hydrolase activity"/>
    <property type="evidence" value="ECO:0007669"/>
    <property type="project" value="UniProtKB-KW"/>
</dbReference>
<dbReference type="InterPro" id="IPR050699">
    <property type="entry name" value="RNA-DNA_Helicase"/>
</dbReference>
<dbReference type="SMART" id="SM00490">
    <property type="entry name" value="HELICc"/>
    <property type="match status" value="1"/>
</dbReference>
<dbReference type="GO" id="GO:0003676">
    <property type="term" value="F:nucleic acid binding"/>
    <property type="evidence" value="ECO:0007669"/>
    <property type="project" value="InterPro"/>
</dbReference>
<keyword evidence="2" id="KW-0378">Hydrolase</keyword>
<dbReference type="PANTHER" id="PTHR12131">
    <property type="entry name" value="ATP-DEPENDENT RNA AND DNA HELICASE"/>
    <property type="match status" value="1"/>
</dbReference>
<dbReference type="InterPro" id="IPR001650">
    <property type="entry name" value="Helicase_C-like"/>
</dbReference>
<dbReference type="Pfam" id="PF00271">
    <property type="entry name" value="Helicase_C"/>
    <property type="match status" value="1"/>
</dbReference>
<evidence type="ECO:0000259" key="7">
    <source>
        <dbReference type="PROSITE" id="PS51194"/>
    </source>
</evidence>
<evidence type="ECO:0000313" key="8">
    <source>
        <dbReference type="EMBL" id="QHT76070.1"/>
    </source>
</evidence>
<evidence type="ECO:0000256" key="3">
    <source>
        <dbReference type="ARBA" id="ARBA00022806"/>
    </source>
</evidence>
<accession>A0A6C0H6S0</accession>
<evidence type="ECO:0000256" key="2">
    <source>
        <dbReference type="ARBA" id="ARBA00022801"/>
    </source>
</evidence>
<dbReference type="InterPro" id="IPR012961">
    <property type="entry name" value="Ski2/MTR4_C"/>
</dbReference>
<keyword evidence="5" id="KW-0175">Coiled coil</keyword>
<organism evidence="8">
    <name type="scientific">viral metagenome</name>
    <dbReference type="NCBI Taxonomy" id="1070528"/>
    <lineage>
        <taxon>unclassified sequences</taxon>
        <taxon>metagenomes</taxon>
        <taxon>organismal metagenomes</taxon>
    </lineage>
</organism>
<feature type="coiled-coil region" evidence="5">
    <location>
        <begin position="523"/>
        <end position="550"/>
    </location>
</feature>
<evidence type="ECO:0000256" key="5">
    <source>
        <dbReference type="SAM" id="Coils"/>
    </source>
</evidence>
<evidence type="ECO:0000256" key="1">
    <source>
        <dbReference type="ARBA" id="ARBA00022741"/>
    </source>
</evidence>